<reference evidence="2 3" key="1">
    <citation type="submission" date="2019-10" db="EMBL/GenBank/DDBJ databases">
        <title>Actinomadura rubteroloni sp. nov. and Actinomadura macrotermitis sp. nov., isolated from the gut of fungus growing-termite Macrotermes natalensis.</title>
        <authorList>
            <person name="Benndorf R."/>
            <person name="Martin K."/>
            <person name="Kuefner M."/>
            <person name="De Beer W."/>
            <person name="Kaster A.-K."/>
            <person name="Vollmers J."/>
            <person name="Poulsen M."/>
            <person name="Beemelmanns C."/>
        </authorList>
    </citation>
    <scope>NUCLEOTIDE SEQUENCE [LARGE SCALE GENOMIC DNA]</scope>
    <source>
        <strain evidence="2 3">RB68</strain>
    </source>
</reference>
<feature type="domain" description="DUF397" evidence="1">
    <location>
        <begin position="4"/>
        <end position="59"/>
    </location>
</feature>
<name>A0A7K0BY22_9ACTN</name>
<dbReference type="EMBL" id="WEGH01000002">
    <property type="protein sequence ID" value="MQY06069.1"/>
    <property type="molecule type" value="Genomic_DNA"/>
</dbReference>
<evidence type="ECO:0000313" key="2">
    <source>
        <dbReference type="EMBL" id="MQY06069.1"/>
    </source>
</evidence>
<evidence type="ECO:0000313" key="3">
    <source>
        <dbReference type="Proteomes" id="UP000487268"/>
    </source>
</evidence>
<accession>A0A7K0BY22</accession>
<evidence type="ECO:0000259" key="1">
    <source>
        <dbReference type="Pfam" id="PF04149"/>
    </source>
</evidence>
<organism evidence="2 3">
    <name type="scientific">Actinomadura macrotermitis</name>
    <dbReference type="NCBI Taxonomy" id="2585200"/>
    <lineage>
        <taxon>Bacteria</taxon>
        <taxon>Bacillati</taxon>
        <taxon>Actinomycetota</taxon>
        <taxon>Actinomycetes</taxon>
        <taxon>Streptosporangiales</taxon>
        <taxon>Thermomonosporaceae</taxon>
        <taxon>Actinomadura</taxon>
    </lineage>
</organism>
<comment type="caution">
    <text evidence="2">The sequence shown here is derived from an EMBL/GenBank/DDBJ whole genome shotgun (WGS) entry which is preliminary data.</text>
</comment>
<gene>
    <name evidence="2" type="ORF">ACRB68_41490</name>
</gene>
<sequence>MTPVWRKSSHSGTGHGGQSDCVEIAALGQSFGVRDSKAPGGGHLTLTPADFAALMSRLKHT</sequence>
<protein>
    <recommendedName>
        <fullName evidence="1">DUF397 domain-containing protein</fullName>
    </recommendedName>
</protein>
<dbReference type="Pfam" id="PF04149">
    <property type="entry name" value="DUF397"/>
    <property type="match status" value="1"/>
</dbReference>
<dbReference type="InterPro" id="IPR007278">
    <property type="entry name" value="DUF397"/>
</dbReference>
<proteinExistence type="predicted"/>
<dbReference type="AlphaFoldDB" id="A0A7K0BY22"/>
<keyword evidence="3" id="KW-1185">Reference proteome</keyword>
<dbReference type="Proteomes" id="UP000487268">
    <property type="component" value="Unassembled WGS sequence"/>
</dbReference>
<dbReference type="OrthoDB" id="3482302at2"/>
<dbReference type="RefSeq" id="WP_153534471.1">
    <property type="nucleotide sequence ID" value="NZ_WEGH01000002.1"/>
</dbReference>